<dbReference type="GO" id="GO:0005886">
    <property type="term" value="C:plasma membrane"/>
    <property type="evidence" value="ECO:0007669"/>
    <property type="project" value="TreeGrafter"/>
</dbReference>
<proteinExistence type="predicted"/>
<dbReference type="InterPro" id="IPR000644">
    <property type="entry name" value="CBS_dom"/>
</dbReference>
<evidence type="ECO:0000256" key="2">
    <source>
        <dbReference type="ARBA" id="ARBA00022692"/>
    </source>
</evidence>
<dbReference type="SUPFAM" id="SSF56176">
    <property type="entry name" value="FAD-binding/transporter-associated domain-like"/>
    <property type="match status" value="1"/>
</dbReference>
<dbReference type="Gene3D" id="3.10.580.10">
    <property type="entry name" value="CBS-domain"/>
    <property type="match status" value="1"/>
</dbReference>
<dbReference type="PROSITE" id="PS51371">
    <property type="entry name" value="CBS"/>
    <property type="match status" value="1"/>
</dbReference>
<dbReference type="Gene3D" id="3.30.465.10">
    <property type="match status" value="1"/>
</dbReference>
<dbReference type="SUPFAM" id="SSF54631">
    <property type="entry name" value="CBS-domain pair"/>
    <property type="match status" value="1"/>
</dbReference>
<evidence type="ECO:0000256" key="6">
    <source>
        <dbReference type="ARBA" id="ARBA00023136"/>
    </source>
</evidence>
<keyword evidence="6" id="KW-0472">Membrane</keyword>
<evidence type="ECO:0000256" key="4">
    <source>
        <dbReference type="ARBA" id="ARBA00022989"/>
    </source>
</evidence>
<dbReference type="CDD" id="cd04590">
    <property type="entry name" value="CBS_pair_CorC_HlyC_assoc"/>
    <property type="match status" value="1"/>
</dbReference>
<keyword evidence="4" id="KW-1133">Transmembrane helix</keyword>
<keyword evidence="2" id="KW-0812">Transmembrane</keyword>
<dbReference type="PANTHER" id="PTHR22777:SF17">
    <property type="entry name" value="UPF0053 PROTEIN SLL0260"/>
    <property type="match status" value="1"/>
</dbReference>
<keyword evidence="3" id="KW-0677">Repeat</keyword>
<name>A0A6N3FSN6_9BACT</name>
<protein>
    <submittedName>
        <fullName evidence="7">Hemolysin C</fullName>
    </submittedName>
</protein>
<dbReference type="GO" id="GO:0050660">
    <property type="term" value="F:flavin adenine dinucleotide binding"/>
    <property type="evidence" value="ECO:0007669"/>
    <property type="project" value="InterPro"/>
</dbReference>
<dbReference type="InterPro" id="IPR005170">
    <property type="entry name" value="Transptr-assoc_dom"/>
</dbReference>
<evidence type="ECO:0000256" key="3">
    <source>
        <dbReference type="ARBA" id="ARBA00022737"/>
    </source>
</evidence>
<reference evidence="7" key="1">
    <citation type="submission" date="2019-11" db="EMBL/GenBank/DDBJ databases">
        <authorList>
            <person name="Feng L."/>
        </authorList>
    </citation>
    <scope>NUCLEOTIDE SEQUENCE</scope>
    <source>
        <strain evidence="7">PclaraLFYP37</strain>
    </source>
</reference>
<dbReference type="PROSITE" id="PS51846">
    <property type="entry name" value="CNNM"/>
    <property type="match status" value="1"/>
</dbReference>
<dbReference type="Pfam" id="PF00571">
    <property type="entry name" value="CBS"/>
    <property type="match status" value="1"/>
</dbReference>
<dbReference type="Pfam" id="PF03471">
    <property type="entry name" value="CorC_HlyC"/>
    <property type="match status" value="1"/>
</dbReference>
<evidence type="ECO:0000256" key="1">
    <source>
        <dbReference type="ARBA" id="ARBA00004141"/>
    </source>
</evidence>
<accession>A0A6N3FSN6</accession>
<organism evidence="7">
    <name type="scientific">Paraprevotella clara</name>
    <dbReference type="NCBI Taxonomy" id="454154"/>
    <lineage>
        <taxon>Bacteria</taxon>
        <taxon>Pseudomonadati</taxon>
        <taxon>Bacteroidota</taxon>
        <taxon>Bacteroidia</taxon>
        <taxon>Bacteroidales</taxon>
        <taxon>Prevotellaceae</taxon>
        <taxon>Paraprevotella</taxon>
    </lineage>
</organism>
<dbReference type="PANTHER" id="PTHR22777">
    <property type="entry name" value="HEMOLYSIN-RELATED"/>
    <property type="match status" value="1"/>
</dbReference>
<sequence>MTLTIIEIIIILLLSAFFSGMEIAFVSSNKLRVELDRSDASLTSKILTIFYTRPNDFISTLLVGNNIALVVYGILMAGVINEFVLSPIHLNQHEGLNVALQTIISTLIVLVTGEFLPKTLFKINPNRMLKIFAVPAFIIYILLYPVSKFTSALSRGILRLMGLKVNKKASEQAFTKIDLDNLIQSSIESAQNENDITDEIKIFQNALYFSEVKVRDCMVPRTEIEAVEISSSIENLKNRFIESGNSKIIVYKEDIDHIVGFIHSSEMFRNPADWTLRIKETPVVPETMSAQKLLKKFMQQKKSLAIVVDEFGGTSGIVTMEDLVEEIFGDIEDEHDNTNYIAQKVDENEYVLSGRLEIEKANELLGLDLPESEEYVTVSGLILHQYQSFPKLNEIIRFGHFEFKIIKNTTTKIELVRLKIVE</sequence>
<dbReference type="GeneID" id="93557279"/>
<dbReference type="Pfam" id="PF01595">
    <property type="entry name" value="CNNM"/>
    <property type="match status" value="1"/>
</dbReference>
<comment type="subcellular location">
    <subcellularLocation>
        <location evidence="1">Membrane</location>
        <topology evidence="1">Multi-pass membrane protein</topology>
    </subcellularLocation>
</comment>
<dbReference type="InterPro" id="IPR002550">
    <property type="entry name" value="CNNM"/>
</dbReference>
<dbReference type="RefSeq" id="WP_008619851.1">
    <property type="nucleotide sequence ID" value="NZ_AP025941.1"/>
</dbReference>
<dbReference type="AlphaFoldDB" id="A0A6N3FSN6"/>
<evidence type="ECO:0000313" key="7">
    <source>
        <dbReference type="EMBL" id="VYU55282.1"/>
    </source>
</evidence>
<dbReference type="EMBL" id="CACRUT010000023">
    <property type="protein sequence ID" value="VYU55282.1"/>
    <property type="molecule type" value="Genomic_DNA"/>
</dbReference>
<dbReference type="SMART" id="SM01091">
    <property type="entry name" value="CorC_HlyC"/>
    <property type="match status" value="1"/>
</dbReference>
<dbReference type="InterPro" id="IPR044751">
    <property type="entry name" value="Ion_transp-like_CBS"/>
</dbReference>
<gene>
    <name evidence="7" type="primary">tlyC</name>
    <name evidence="7" type="ORF">PCLFYP37_00208</name>
</gene>
<dbReference type="InterPro" id="IPR046342">
    <property type="entry name" value="CBS_dom_sf"/>
</dbReference>
<dbReference type="InterPro" id="IPR016169">
    <property type="entry name" value="FAD-bd_PCMH_sub2"/>
</dbReference>
<dbReference type="InterPro" id="IPR036318">
    <property type="entry name" value="FAD-bd_PCMH-like_sf"/>
</dbReference>
<keyword evidence="5" id="KW-0129">CBS domain</keyword>
<evidence type="ECO:0000256" key="5">
    <source>
        <dbReference type="ARBA" id="ARBA00023122"/>
    </source>
</evidence>